<feature type="region of interest" description="Disordered" evidence="1">
    <location>
        <begin position="443"/>
        <end position="462"/>
    </location>
</feature>
<evidence type="ECO:0000313" key="3">
    <source>
        <dbReference type="Proteomes" id="UP000326799"/>
    </source>
</evidence>
<reference evidence="2 3" key="1">
    <citation type="submission" date="2019-04" db="EMBL/GenBank/DDBJ databases">
        <title>Fungal friends and foes A comparative genomics study of 23 Aspergillus species from section Flavi.</title>
        <authorList>
            <consortium name="DOE Joint Genome Institute"/>
            <person name="Kjaerbolling I."/>
            <person name="Vesth T.C."/>
            <person name="Frisvad J.C."/>
            <person name="Nybo J.L."/>
            <person name="Theobald S."/>
            <person name="Kildgaard S."/>
            <person name="Petersen T.I."/>
            <person name="Kuo A."/>
            <person name="Sato A."/>
            <person name="Lyhne E.K."/>
            <person name="Kogle M.E."/>
            <person name="Wiebenga A."/>
            <person name="Kun R.S."/>
            <person name="Lubbers R.J."/>
            <person name="Makela M.R."/>
            <person name="Barry K."/>
            <person name="Chovatia M."/>
            <person name="Clum A."/>
            <person name="Daum C."/>
            <person name="Haridas S."/>
            <person name="He G."/>
            <person name="LaButti K."/>
            <person name="Lipzen A."/>
            <person name="Mondo S."/>
            <person name="Pangilinan J."/>
            <person name="Riley R."/>
            <person name="Salamov A."/>
            <person name="Simmons B.A."/>
            <person name="Magnuson J.K."/>
            <person name="Henrissat B."/>
            <person name="Mortensen U.H."/>
            <person name="Larsen T.O."/>
            <person name="De vries R.P."/>
            <person name="Grigoriev I.V."/>
            <person name="Machida M."/>
            <person name="Baker S.E."/>
            <person name="Andersen M.R."/>
        </authorList>
    </citation>
    <scope>NUCLEOTIDE SEQUENCE [LARGE SCALE GENOMIC DNA]</scope>
    <source>
        <strain evidence="2 3">CBS 126849</strain>
    </source>
</reference>
<evidence type="ECO:0000256" key="1">
    <source>
        <dbReference type="SAM" id="MobiDB-lite"/>
    </source>
</evidence>
<feature type="compositionally biased region" description="Acidic residues" evidence="1">
    <location>
        <begin position="113"/>
        <end position="124"/>
    </location>
</feature>
<feature type="region of interest" description="Disordered" evidence="1">
    <location>
        <begin position="26"/>
        <end position="51"/>
    </location>
</feature>
<keyword evidence="3" id="KW-1185">Reference proteome</keyword>
<dbReference type="EMBL" id="ML733397">
    <property type="protein sequence ID" value="KAB8224764.1"/>
    <property type="molecule type" value="Genomic_DNA"/>
</dbReference>
<dbReference type="AlphaFoldDB" id="A0A5N6F7Q8"/>
<feature type="compositionally biased region" description="Basic and acidic residues" evidence="1">
    <location>
        <begin position="231"/>
        <end position="245"/>
    </location>
</feature>
<protein>
    <submittedName>
        <fullName evidence="2">Uncharacterized protein</fullName>
    </submittedName>
</protein>
<dbReference type="InterPro" id="IPR018822">
    <property type="entry name" value="UPF0646"/>
</dbReference>
<organism evidence="2 3">
    <name type="scientific">Aspergillus novoparasiticus</name>
    <dbReference type="NCBI Taxonomy" id="986946"/>
    <lineage>
        <taxon>Eukaryota</taxon>
        <taxon>Fungi</taxon>
        <taxon>Dikarya</taxon>
        <taxon>Ascomycota</taxon>
        <taxon>Pezizomycotina</taxon>
        <taxon>Eurotiomycetes</taxon>
        <taxon>Eurotiomycetidae</taxon>
        <taxon>Eurotiales</taxon>
        <taxon>Aspergillaceae</taxon>
        <taxon>Aspergillus</taxon>
        <taxon>Aspergillus subgen. Circumdati</taxon>
    </lineage>
</organism>
<evidence type="ECO:0000313" key="2">
    <source>
        <dbReference type="EMBL" id="KAB8224764.1"/>
    </source>
</evidence>
<proteinExistence type="predicted"/>
<name>A0A5N6F7Q8_9EURO</name>
<dbReference type="Proteomes" id="UP000326799">
    <property type="component" value="Unassembled WGS sequence"/>
</dbReference>
<dbReference type="Pfam" id="PF10336">
    <property type="entry name" value="DUF2420"/>
    <property type="match status" value="1"/>
</dbReference>
<accession>A0A5N6F7Q8</accession>
<feature type="compositionally biased region" description="Basic and acidic residues" evidence="1">
    <location>
        <begin position="174"/>
        <end position="201"/>
    </location>
</feature>
<gene>
    <name evidence="2" type="ORF">BDV33DRAFT_134690</name>
</gene>
<feature type="compositionally biased region" description="Acidic residues" evidence="1">
    <location>
        <begin position="34"/>
        <end position="43"/>
    </location>
</feature>
<sequence length="509" mass="57089">MATTSSLAFSAMETPALDDTMEMASPYQGHADDFDIDLDDMDDQASNTDKDMMGADEYEEAFHGTEYEQDGPNDADMIDEVAEPAMLDMDDQYAETSYSVEMQYGTEKIYEAEMLEDDYDEDIDAPVPEAPVPESQEAPASLEPADNQVTSEHILTEKNDGEEATSENYAAEARPGDNTESAHLKNDALEEVPPEHHHQDENNIIQETEVDRPESADVDNNVVDTNQPEQVDIHEIPGDHEDHTAGAESPEAHEDDAGENRQTADENKELESEETKTTEHDTERDEPHGQETELAEHDEQEQGTTKDSSLYPVRVYYQDNEISLFPPKEGDSSETFFLEDENLAYAPLGELFQSCRQVLQDNVGDNEVLIMDVDALNIQLTEDSLHISKLPAKEKGCLKSIHGMAIKKWKQLRQRSLKETTGKRAPARNNKTSLANKNVTLRRRKSMETSQMSTSSKLRRASRRNNVPKAMLQVPIYQVVILKRPTMMVKLKLPLSQNLGTLSLTIASH</sequence>
<feature type="region of interest" description="Disordered" evidence="1">
    <location>
        <begin position="113"/>
        <end position="312"/>
    </location>
</feature>
<feature type="compositionally biased region" description="Basic and acidic residues" evidence="1">
    <location>
        <begin position="258"/>
        <end position="297"/>
    </location>
</feature>